<dbReference type="Proteomes" id="UP000241074">
    <property type="component" value="Chromosome"/>
</dbReference>
<evidence type="ECO:0000256" key="3">
    <source>
        <dbReference type="ARBA" id="ARBA00022801"/>
    </source>
</evidence>
<protein>
    <submittedName>
        <fullName evidence="5">GTP-binding protein</fullName>
    </submittedName>
</protein>
<gene>
    <name evidence="5" type="ORF">C7S18_23315</name>
</gene>
<reference evidence="5 6" key="2">
    <citation type="submission" date="2018-03" db="EMBL/GenBank/DDBJ databases">
        <authorList>
            <person name="Keele B.F."/>
        </authorList>
    </citation>
    <scope>NUCLEOTIDE SEQUENCE [LARGE SCALE GENOMIC DNA]</scope>
    <source>
        <strain evidence="5 6">D13</strain>
    </source>
</reference>
<comment type="similarity">
    <text evidence="1">Belongs to the GPN-loop GTPase family.</text>
</comment>
<evidence type="ECO:0000256" key="4">
    <source>
        <dbReference type="ARBA" id="ARBA00023134"/>
    </source>
</evidence>
<dbReference type="InterPro" id="IPR052705">
    <property type="entry name" value="Gliding_Motility_GTPase"/>
</dbReference>
<dbReference type="Pfam" id="PF03029">
    <property type="entry name" value="ATP_bind_1"/>
    <property type="match status" value="1"/>
</dbReference>
<dbReference type="AlphaFoldDB" id="A0A2P1PYM6"/>
<dbReference type="GO" id="GO:0016787">
    <property type="term" value="F:hydrolase activity"/>
    <property type="evidence" value="ECO:0007669"/>
    <property type="project" value="UniProtKB-KW"/>
</dbReference>
<dbReference type="PANTHER" id="PTHR42708">
    <property type="entry name" value="ATP/GTP-BINDING PROTEIN-RELATED"/>
    <property type="match status" value="1"/>
</dbReference>
<dbReference type="CDD" id="cd00882">
    <property type="entry name" value="Ras_like_GTPase"/>
    <property type="match status" value="1"/>
</dbReference>
<name>A0A2P1PYM6_9GAMM</name>
<accession>A0A2P1PYM6</accession>
<dbReference type="SUPFAM" id="SSF52540">
    <property type="entry name" value="P-loop containing nucleoside triphosphate hydrolases"/>
    <property type="match status" value="1"/>
</dbReference>
<organism evidence="5 6">
    <name type="scientific">Ahniella affigens</name>
    <dbReference type="NCBI Taxonomy" id="2021234"/>
    <lineage>
        <taxon>Bacteria</taxon>
        <taxon>Pseudomonadati</taxon>
        <taxon>Pseudomonadota</taxon>
        <taxon>Gammaproteobacteria</taxon>
        <taxon>Lysobacterales</taxon>
        <taxon>Rhodanobacteraceae</taxon>
        <taxon>Ahniella</taxon>
    </lineage>
</organism>
<dbReference type="OrthoDB" id="4319884at2"/>
<dbReference type="InterPro" id="IPR004130">
    <property type="entry name" value="Gpn"/>
</dbReference>
<dbReference type="GO" id="GO:0005525">
    <property type="term" value="F:GTP binding"/>
    <property type="evidence" value="ECO:0007669"/>
    <property type="project" value="UniProtKB-KW"/>
</dbReference>
<dbReference type="RefSeq" id="WP_106893843.1">
    <property type="nucleotide sequence ID" value="NZ_CP027860.1"/>
</dbReference>
<dbReference type="PANTHER" id="PTHR42708:SF1">
    <property type="entry name" value="GLIDING MOTILITY PROTEIN MGLA"/>
    <property type="match status" value="1"/>
</dbReference>
<sequence>MIAQTQHHKILFAGPVGAGKTTAIAAVSDIDVVSTDTAATDDVQSRKANTTVAMDFGTIQVDEKLSIRLVGTPGQVRFSFMWEILAQGAIGLIILIDTARPDPIADLHEYLQHFQFLMGRPEVATAIGLTRMDLGRGPPRQTYVDALSKHDLLLPVVEIDARNREDVREVLLILAAMLESTARGH</sequence>
<evidence type="ECO:0000313" key="6">
    <source>
        <dbReference type="Proteomes" id="UP000241074"/>
    </source>
</evidence>
<keyword evidence="6" id="KW-1185">Reference proteome</keyword>
<dbReference type="Gene3D" id="3.40.50.300">
    <property type="entry name" value="P-loop containing nucleotide triphosphate hydrolases"/>
    <property type="match status" value="1"/>
</dbReference>
<keyword evidence="4" id="KW-0342">GTP-binding</keyword>
<dbReference type="KEGG" id="xba:C7S18_23315"/>
<keyword evidence="3" id="KW-0378">Hydrolase</keyword>
<dbReference type="EMBL" id="CP027860">
    <property type="protein sequence ID" value="AVP99924.1"/>
    <property type="molecule type" value="Genomic_DNA"/>
</dbReference>
<keyword evidence="2" id="KW-0547">Nucleotide-binding</keyword>
<evidence type="ECO:0000256" key="1">
    <source>
        <dbReference type="ARBA" id="ARBA00005290"/>
    </source>
</evidence>
<evidence type="ECO:0000256" key="2">
    <source>
        <dbReference type="ARBA" id="ARBA00022741"/>
    </source>
</evidence>
<reference evidence="5 6" key="1">
    <citation type="submission" date="2018-03" db="EMBL/GenBank/DDBJ databases">
        <title>Ahniella affigens gen. nov., sp. nov., a gammaproteobacterium isolated from sandy soil near a stream.</title>
        <authorList>
            <person name="Ko Y."/>
            <person name="Kim J.-H."/>
        </authorList>
    </citation>
    <scope>NUCLEOTIDE SEQUENCE [LARGE SCALE GENOMIC DNA]</scope>
    <source>
        <strain evidence="5 6">D13</strain>
    </source>
</reference>
<dbReference type="InterPro" id="IPR027417">
    <property type="entry name" value="P-loop_NTPase"/>
</dbReference>
<evidence type="ECO:0000313" key="5">
    <source>
        <dbReference type="EMBL" id="AVP99924.1"/>
    </source>
</evidence>
<proteinExistence type="inferred from homology"/>